<proteinExistence type="predicted"/>
<dbReference type="Proteomes" id="UP000324222">
    <property type="component" value="Unassembled WGS sequence"/>
</dbReference>
<accession>A0A5B7K1C2</accession>
<dbReference type="EMBL" id="VSRR010139640">
    <property type="protein sequence ID" value="MPD04152.1"/>
    <property type="molecule type" value="Genomic_DNA"/>
</dbReference>
<organism evidence="1 2">
    <name type="scientific">Portunus trituberculatus</name>
    <name type="common">Swimming crab</name>
    <name type="synonym">Neptunus trituberculatus</name>
    <dbReference type="NCBI Taxonomy" id="210409"/>
    <lineage>
        <taxon>Eukaryota</taxon>
        <taxon>Metazoa</taxon>
        <taxon>Ecdysozoa</taxon>
        <taxon>Arthropoda</taxon>
        <taxon>Crustacea</taxon>
        <taxon>Multicrustacea</taxon>
        <taxon>Malacostraca</taxon>
        <taxon>Eumalacostraca</taxon>
        <taxon>Eucarida</taxon>
        <taxon>Decapoda</taxon>
        <taxon>Pleocyemata</taxon>
        <taxon>Brachyura</taxon>
        <taxon>Eubrachyura</taxon>
        <taxon>Portunoidea</taxon>
        <taxon>Portunidae</taxon>
        <taxon>Portuninae</taxon>
        <taxon>Portunus</taxon>
    </lineage>
</organism>
<evidence type="ECO:0000313" key="1">
    <source>
        <dbReference type="EMBL" id="MPD04152.1"/>
    </source>
</evidence>
<keyword evidence="2" id="KW-1185">Reference proteome</keyword>
<dbReference type="AlphaFoldDB" id="A0A5B7K1C2"/>
<comment type="caution">
    <text evidence="1">The sequence shown here is derived from an EMBL/GenBank/DDBJ whole genome shotgun (WGS) entry which is preliminary data.</text>
</comment>
<name>A0A5B7K1C2_PORTR</name>
<reference evidence="1 2" key="1">
    <citation type="submission" date="2019-05" db="EMBL/GenBank/DDBJ databases">
        <title>Another draft genome of Portunus trituberculatus and its Hox gene families provides insights of decapod evolution.</title>
        <authorList>
            <person name="Jeong J.-H."/>
            <person name="Song I."/>
            <person name="Kim S."/>
            <person name="Choi T."/>
            <person name="Kim D."/>
            <person name="Ryu S."/>
            <person name="Kim W."/>
        </authorList>
    </citation>
    <scope>NUCLEOTIDE SEQUENCE [LARGE SCALE GENOMIC DNA]</scope>
    <source>
        <tissue evidence="1">Muscle</tissue>
    </source>
</reference>
<protein>
    <submittedName>
        <fullName evidence="1">Uncharacterized protein</fullName>
    </submittedName>
</protein>
<gene>
    <name evidence="1" type="ORF">E2C01_099825</name>
</gene>
<sequence length="71" mass="8169">MYKESRVFTIRGIASLLYKCPALEFERISCPEIAKERRCLPGHVTQTPRVFLTAPEDENHLPQRKLPVSVT</sequence>
<evidence type="ECO:0000313" key="2">
    <source>
        <dbReference type="Proteomes" id="UP000324222"/>
    </source>
</evidence>